<name>A0A3S5FEH7_9PLAT</name>
<protein>
    <submittedName>
        <fullName evidence="1">Uncharacterized protein</fullName>
    </submittedName>
</protein>
<evidence type="ECO:0000313" key="1">
    <source>
        <dbReference type="EMBL" id="VEL25441.1"/>
    </source>
</evidence>
<evidence type="ECO:0000313" key="2">
    <source>
        <dbReference type="Proteomes" id="UP000784294"/>
    </source>
</evidence>
<dbReference type="Proteomes" id="UP000784294">
    <property type="component" value="Unassembled WGS sequence"/>
</dbReference>
<reference evidence="1" key="1">
    <citation type="submission" date="2018-11" db="EMBL/GenBank/DDBJ databases">
        <authorList>
            <consortium name="Pathogen Informatics"/>
        </authorList>
    </citation>
    <scope>NUCLEOTIDE SEQUENCE</scope>
</reference>
<sequence>MHQNLHVFMPQIRMKSKPIQNLSIRNKLQLTPALLRRRVGNRNE</sequence>
<feature type="non-terminal residue" evidence="1">
    <location>
        <position position="44"/>
    </location>
</feature>
<accession>A0A3S5FEH7</accession>
<keyword evidence="2" id="KW-1185">Reference proteome</keyword>
<comment type="caution">
    <text evidence="1">The sequence shown here is derived from an EMBL/GenBank/DDBJ whole genome shotgun (WGS) entry which is preliminary data.</text>
</comment>
<organism evidence="1 2">
    <name type="scientific">Protopolystoma xenopodis</name>
    <dbReference type="NCBI Taxonomy" id="117903"/>
    <lineage>
        <taxon>Eukaryota</taxon>
        <taxon>Metazoa</taxon>
        <taxon>Spiralia</taxon>
        <taxon>Lophotrochozoa</taxon>
        <taxon>Platyhelminthes</taxon>
        <taxon>Monogenea</taxon>
        <taxon>Polyopisthocotylea</taxon>
        <taxon>Polystomatidea</taxon>
        <taxon>Polystomatidae</taxon>
        <taxon>Protopolystoma</taxon>
    </lineage>
</organism>
<dbReference type="EMBL" id="CAAALY010073972">
    <property type="protein sequence ID" value="VEL25441.1"/>
    <property type="molecule type" value="Genomic_DNA"/>
</dbReference>
<gene>
    <name evidence="1" type="ORF">PXEA_LOCUS18881</name>
</gene>
<proteinExistence type="predicted"/>
<dbReference type="AlphaFoldDB" id="A0A3S5FEH7"/>